<comment type="caution">
    <text evidence="4">The sequence shown here is derived from an EMBL/GenBank/DDBJ whole genome shotgun (WGS) entry which is preliminary data.</text>
</comment>
<dbReference type="PANTHER" id="PTHR48106">
    <property type="entry name" value="QUINONE OXIDOREDUCTASE PIG3-RELATED"/>
    <property type="match status" value="1"/>
</dbReference>
<proteinExistence type="predicted"/>
<dbReference type="Proteomes" id="UP001500620">
    <property type="component" value="Unassembled WGS sequence"/>
</dbReference>
<dbReference type="InterPro" id="IPR020843">
    <property type="entry name" value="ER"/>
</dbReference>
<dbReference type="EMBL" id="BAABAT010000011">
    <property type="protein sequence ID" value="GAA4251395.1"/>
    <property type="molecule type" value="Genomic_DNA"/>
</dbReference>
<evidence type="ECO:0000313" key="4">
    <source>
        <dbReference type="EMBL" id="GAA4251395.1"/>
    </source>
</evidence>
<dbReference type="PROSITE" id="PS01162">
    <property type="entry name" value="QOR_ZETA_CRYSTAL"/>
    <property type="match status" value="1"/>
</dbReference>
<dbReference type="SMART" id="SM00829">
    <property type="entry name" value="PKS_ER"/>
    <property type="match status" value="1"/>
</dbReference>
<gene>
    <name evidence="4" type="ORF">GCM10022255_043860</name>
</gene>
<dbReference type="InterPro" id="IPR036291">
    <property type="entry name" value="NAD(P)-bd_dom_sf"/>
</dbReference>
<evidence type="ECO:0000256" key="2">
    <source>
        <dbReference type="ARBA" id="ARBA00023002"/>
    </source>
</evidence>
<dbReference type="Gene3D" id="3.90.180.10">
    <property type="entry name" value="Medium-chain alcohol dehydrogenases, catalytic domain"/>
    <property type="match status" value="1"/>
</dbReference>
<dbReference type="SUPFAM" id="SSF51735">
    <property type="entry name" value="NAD(P)-binding Rossmann-fold domains"/>
    <property type="match status" value="1"/>
</dbReference>
<dbReference type="Pfam" id="PF13602">
    <property type="entry name" value="ADH_zinc_N_2"/>
    <property type="match status" value="1"/>
</dbReference>
<keyword evidence="1" id="KW-0521">NADP</keyword>
<organism evidence="4 5">
    <name type="scientific">Dactylosporangium darangshiense</name>
    <dbReference type="NCBI Taxonomy" id="579108"/>
    <lineage>
        <taxon>Bacteria</taxon>
        <taxon>Bacillati</taxon>
        <taxon>Actinomycetota</taxon>
        <taxon>Actinomycetes</taxon>
        <taxon>Micromonosporales</taxon>
        <taxon>Micromonosporaceae</taxon>
        <taxon>Dactylosporangium</taxon>
    </lineage>
</organism>
<evidence type="ECO:0000256" key="1">
    <source>
        <dbReference type="ARBA" id="ARBA00022857"/>
    </source>
</evidence>
<dbReference type="Gene3D" id="3.40.50.720">
    <property type="entry name" value="NAD(P)-binding Rossmann-like Domain"/>
    <property type="match status" value="1"/>
</dbReference>
<dbReference type="SUPFAM" id="SSF50129">
    <property type="entry name" value="GroES-like"/>
    <property type="match status" value="1"/>
</dbReference>
<dbReference type="InterPro" id="IPR011032">
    <property type="entry name" value="GroES-like_sf"/>
</dbReference>
<dbReference type="InterPro" id="IPR002364">
    <property type="entry name" value="Quin_OxRdtase/zeta-crystal_CS"/>
</dbReference>
<reference evidence="5" key="1">
    <citation type="journal article" date="2019" name="Int. J. Syst. Evol. Microbiol.">
        <title>The Global Catalogue of Microorganisms (GCM) 10K type strain sequencing project: providing services to taxonomists for standard genome sequencing and annotation.</title>
        <authorList>
            <consortium name="The Broad Institute Genomics Platform"/>
            <consortium name="The Broad Institute Genome Sequencing Center for Infectious Disease"/>
            <person name="Wu L."/>
            <person name="Ma J."/>
        </authorList>
    </citation>
    <scope>NUCLEOTIDE SEQUENCE [LARGE SCALE GENOMIC DNA]</scope>
    <source>
        <strain evidence="5">JCM 17441</strain>
    </source>
</reference>
<dbReference type="RefSeq" id="WP_345128979.1">
    <property type="nucleotide sequence ID" value="NZ_BAABAT010000011.1"/>
</dbReference>
<keyword evidence="5" id="KW-1185">Reference proteome</keyword>
<keyword evidence="2" id="KW-0560">Oxidoreductase</keyword>
<protein>
    <submittedName>
        <fullName evidence="4">Zinc-binding dehydrogenase</fullName>
    </submittedName>
</protein>
<evidence type="ECO:0000259" key="3">
    <source>
        <dbReference type="SMART" id="SM00829"/>
    </source>
</evidence>
<feature type="domain" description="Enoyl reductase (ER)" evidence="3">
    <location>
        <begin position="10"/>
        <end position="316"/>
    </location>
</feature>
<sequence length="319" mass="32423">MRAIEVARFGGPEVLTPVDAPDPAPGPGQVVIDVAVADTLWLETRVRSGNGAPYFAVDLPYRPGVGVAGTVFTVGSGIAPQWIGKRVVARTGHAGGGYATRVLAGADGLVVVPDGVEAADAAAVLHDGVTALALLDIVPINPGDRVLVTAAGGGMGAILVQLAKAEGATVVAAARGAAKLERLRQLGADQVVDYSEPGWTAAVEPVDAVLDGAGGEYGRAAFDLVKRGGRFSGHGTPAGGFAVADPELARARDVTATGIEQVQLSPQTYRGYLGSALAALETKRFVPLIGQVYALDDAAEAHRAIEERTAVGKTLLTVA</sequence>
<name>A0ABP8DAS2_9ACTN</name>
<accession>A0ABP8DAS2</accession>
<evidence type="ECO:0000313" key="5">
    <source>
        <dbReference type="Proteomes" id="UP001500620"/>
    </source>
</evidence>